<dbReference type="PANTHER" id="PTHR22847:SF637">
    <property type="entry name" value="WD REPEAT DOMAIN 5B"/>
    <property type="match status" value="1"/>
</dbReference>
<evidence type="ECO:0000313" key="6">
    <source>
        <dbReference type="Proteomes" id="UP001218218"/>
    </source>
</evidence>
<dbReference type="AlphaFoldDB" id="A0AAD7F0A9"/>
<feature type="repeat" description="WD" evidence="3">
    <location>
        <begin position="966"/>
        <end position="1007"/>
    </location>
</feature>
<feature type="repeat" description="WD" evidence="3">
    <location>
        <begin position="759"/>
        <end position="800"/>
    </location>
</feature>
<evidence type="ECO:0000256" key="2">
    <source>
        <dbReference type="ARBA" id="ARBA00022737"/>
    </source>
</evidence>
<evidence type="ECO:0000259" key="4">
    <source>
        <dbReference type="Pfam" id="PF24883"/>
    </source>
</evidence>
<feature type="repeat" description="WD" evidence="3">
    <location>
        <begin position="800"/>
        <end position="841"/>
    </location>
</feature>
<dbReference type="Pfam" id="PF00400">
    <property type="entry name" value="WD40"/>
    <property type="match status" value="5"/>
</dbReference>
<dbReference type="Proteomes" id="UP001218218">
    <property type="component" value="Unassembled WGS sequence"/>
</dbReference>
<evidence type="ECO:0000256" key="1">
    <source>
        <dbReference type="ARBA" id="ARBA00022574"/>
    </source>
</evidence>
<protein>
    <recommendedName>
        <fullName evidence="4">Nephrocystin 3-like N-terminal domain-containing protein</fullName>
    </recommendedName>
</protein>
<dbReference type="PROSITE" id="PS50294">
    <property type="entry name" value="WD_REPEATS_REGION"/>
    <property type="match status" value="4"/>
</dbReference>
<dbReference type="PROSITE" id="PS00678">
    <property type="entry name" value="WD_REPEATS_1"/>
    <property type="match status" value="3"/>
</dbReference>
<dbReference type="EMBL" id="JARIHO010000004">
    <property type="protein sequence ID" value="KAJ7362336.1"/>
    <property type="molecule type" value="Genomic_DNA"/>
</dbReference>
<name>A0AAD7F0A9_9AGAR</name>
<keyword evidence="1 3" id="KW-0853">WD repeat</keyword>
<dbReference type="InterPro" id="IPR056884">
    <property type="entry name" value="NPHP3-like_N"/>
</dbReference>
<dbReference type="CDD" id="cd00200">
    <property type="entry name" value="WD40"/>
    <property type="match status" value="1"/>
</dbReference>
<organism evidence="5 6">
    <name type="scientific">Mycena albidolilacea</name>
    <dbReference type="NCBI Taxonomy" id="1033008"/>
    <lineage>
        <taxon>Eukaryota</taxon>
        <taxon>Fungi</taxon>
        <taxon>Dikarya</taxon>
        <taxon>Basidiomycota</taxon>
        <taxon>Agaricomycotina</taxon>
        <taxon>Agaricomycetes</taxon>
        <taxon>Agaricomycetidae</taxon>
        <taxon>Agaricales</taxon>
        <taxon>Marasmiineae</taxon>
        <taxon>Mycenaceae</taxon>
        <taxon>Mycena</taxon>
    </lineage>
</organism>
<dbReference type="GO" id="GO:1990234">
    <property type="term" value="C:transferase complex"/>
    <property type="evidence" value="ECO:0007669"/>
    <property type="project" value="UniProtKB-ARBA"/>
</dbReference>
<reference evidence="5" key="1">
    <citation type="submission" date="2023-03" db="EMBL/GenBank/DDBJ databases">
        <title>Massive genome expansion in bonnet fungi (Mycena s.s.) driven by repeated elements and novel gene families across ecological guilds.</title>
        <authorList>
            <consortium name="Lawrence Berkeley National Laboratory"/>
            <person name="Harder C.B."/>
            <person name="Miyauchi S."/>
            <person name="Viragh M."/>
            <person name="Kuo A."/>
            <person name="Thoen E."/>
            <person name="Andreopoulos B."/>
            <person name="Lu D."/>
            <person name="Skrede I."/>
            <person name="Drula E."/>
            <person name="Henrissat B."/>
            <person name="Morin E."/>
            <person name="Kohler A."/>
            <person name="Barry K."/>
            <person name="LaButti K."/>
            <person name="Morin E."/>
            <person name="Salamov A."/>
            <person name="Lipzen A."/>
            <person name="Mereny Z."/>
            <person name="Hegedus B."/>
            <person name="Baldrian P."/>
            <person name="Stursova M."/>
            <person name="Weitz H."/>
            <person name="Taylor A."/>
            <person name="Grigoriev I.V."/>
            <person name="Nagy L.G."/>
            <person name="Martin F."/>
            <person name="Kauserud H."/>
        </authorList>
    </citation>
    <scope>NUCLEOTIDE SEQUENCE</scope>
    <source>
        <strain evidence="5">CBHHK002</strain>
    </source>
</reference>
<feature type="repeat" description="WD" evidence="3">
    <location>
        <begin position="715"/>
        <end position="755"/>
    </location>
</feature>
<evidence type="ECO:0000256" key="3">
    <source>
        <dbReference type="PROSITE-ProRule" id="PRU00221"/>
    </source>
</evidence>
<dbReference type="InterPro" id="IPR036322">
    <property type="entry name" value="WD40_repeat_dom_sf"/>
</dbReference>
<dbReference type="PANTHER" id="PTHR22847">
    <property type="entry name" value="WD40 REPEAT PROTEIN"/>
    <property type="match status" value="1"/>
</dbReference>
<accession>A0AAD7F0A9</accession>
<sequence>MHPIAKAITQGLGQIYNKLVELEDWDDKLLELISDMTAFLDYVDNIKTFATMAHFKTNLQNLEPIIIRTGNLILKYSRHGLSFQTEMAEYNTLKHNFERWTEQFRNYVGVESLKQIGRLQEMMEDQRAFFEKDRIAIVDRLRPPGMDRRRSIPGCLKGTRTRIFEKISIFLADRSSPNILWIKGFPGSGKSCIARSVVDKMVNTTTPRLGASFFFERDNGGFTAPSTMLRSISSDLCKDPVFLDALSADSEAQAMDFSTASIEDQFRRLIEKPLQNVVDKLQDGDALVVVLDALDECGGLAKSRSQDWRDVLAVAQRWSTLSPSLRLVITSRVEKPISEVLGPISTPLKLKLSSRQATRDIEEFLTLELRKIGTTYCLSDWPTSEEIKALAAKAEGLFVWAATLVNFVNRPRPQDPLDLILKGEVNVEGDITKLYNLILNISFCSSDYPPSPRFFAEFNAFVGAIVTARRPLERRSPLFTIIDLEPSTAEYICEKLRSVMVSGSHLHFNHQSFVDFILSEGCLPRFRIILSKSRRATSLALLNFLNNHLRFDPSHFGTSHHSNHKTQPHVSAELSFACQYWSDTLPVLKERDDSILASLTTFLENNLLFWLEALSLTSQMACARTLDLHLGALVADAVLFVEIFQQCMSKSAPHVYLSAMAFTPQSSKIYQTYSPLVQPCASLIIQTADGLRHGRSAIPAPIVYLPDGDEIGGSFEGHVDGILSTLFIQDGYVASASYDGTVRFWNPESGAPVLMPFTNHLSSKAITSLAFSNDRMLLVGGSRDGNASVWDMRGHDILTTFPHSDAVTCVALSPMGTICITGCKNGTVTFWDVQSRQECRTPFRGHTERVTAVIFLEDGVAVSGSEDKLVYVHHISGHSEILVRAQKLICSLAMAMEPRILVAASYSCITVWNLSDQNVPSDAIYLAQNSQEIESVAVNGTHIAAGVGKRIEIWDYLARKRVLEPLAGHTNAVTSVAFSPDGRCLVSSSIDRSVRVWNLGHGEDVSLGGFPEGSEIENTGWIRGPEPKRNLILWVPDFYRRRLCWGRTVAVMDGKPSAYLTVNEKLLGKRWYKCLV</sequence>
<keyword evidence="2" id="KW-0677">Repeat</keyword>
<dbReference type="Pfam" id="PF24883">
    <property type="entry name" value="NPHP3_N"/>
    <property type="match status" value="1"/>
</dbReference>
<dbReference type="SMART" id="SM00320">
    <property type="entry name" value="WD40"/>
    <property type="match status" value="6"/>
</dbReference>
<dbReference type="Gene3D" id="3.40.50.300">
    <property type="entry name" value="P-loop containing nucleotide triphosphate hydrolases"/>
    <property type="match status" value="1"/>
</dbReference>
<dbReference type="PROSITE" id="PS50082">
    <property type="entry name" value="WD_REPEATS_2"/>
    <property type="match status" value="4"/>
</dbReference>
<keyword evidence="6" id="KW-1185">Reference proteome</keyword>
<comment type="caution">
    <text evidence="5">The sequence shown here is derived from an EMBL/GenBank/DDBJ whole genome shotgun (WGS) entry which is preliminary data.</text>
</comment>
<dbReference type="InterPro" id="IPR019775">
    <property type="entry name" value="WD40_repeat_CS"/>
</dbReference>
<dbReference type="SUPFAM" id="SSF52540">
    <property type="entry name" value="P-loop containing nucleoside triphosphate hydrolases"/>
    <property type="match status" value="1"/>
</dbReference>
<proteinExistence type="predicted"/>
<evidence type="ECO:0000313" key="5">
    <source>
        <dbReference type="EMBL" id="KAJ7362336.1"/>
    </source>
</evidence>
<dbReference type="Gene3D" id="2.130.10.10">
    <property type="entry name" value="YVTN repeat-like/Quinoprotein amine dehydrogenase"/>
    <property type="match status" value="2"/>
</dbReference>
<gene>
    <name evidence="5" type="ORF">DFH08DRAFT_766907</name>
</gene>
<dbReference type="InterPro" id="IPR027417">
    <property type="entry name" value="P-loop_NTPase"/>
</dbReference>
<feature type="domain" description="Nephrocystin 3-like N-terminal" evidence="4">
    <location>
        <begin position="169"/>
        <end position="332"/>
    </location>
</feature>
<dbReference type="SUPFAM" id="SSF50978">
    <property type="entry name" value="WD40 repeat-like"/>
    <property type="match status" value="1"/>
</dbReference>
<dbReference type="InterPro" id="IPR001680">
    <property type="entry name" value="WD40_rpt"/>
</dbReference>
<dbReference type="InterPro" id="IPR015943">
    <property type="entry name" value="WD40/YVTN_repeat-like_dom_sf"/>
</dbReference>